<dbReference type="GO" id="GO:0006367">
    <property type="term" value="P:transcription initiation at RNA polymerase II promoter"/>
    <property type="evidence" value="ECO:0007669"/>
    <property type="project" value="TreeGrafter"/>
</dbReference>
<evidence type="ECO:0000256" key="1">
    <source>
        <dbReference type="ARBA" id="ARBA00004123"/>
    </source>
</evidence>
<sequence length="139" mass="15719">MNPANVDPDTSLQIMPHEPMVEHVNQSDKATVDKEREMAELLITMDNYTSIIPDNVIEYYLNRTGFECDDARIKKLFAMAAQKFVADIATDAFQFNKVKQSGSRNTSKSKDKKTVLSMEDLSSALAEHGVDAKKPEYYH</sequence>
<proteinExistence type="inferred from homology"/>
<keyword evidence="3 6" id="KW-0804">Transcription</keyword>
<dbReference type="PIRSF" id="PIRSF017246">
    <property type="entry name" value="TFIID_TAF10"/>
    <property type="match status" value="1"/>
</dbReference>
<dbReference type="STRING" id="4846.A0A367JK54"/>
<name>A0A367JK54_RHIST</name>
<dbReference type="Proteomes" id="UP000253551">
    <property type="component" value="Unassembled WGS sequence"/>
</dbReference>
<dbReference type="GO" id="GO:0003743">
    <property type="term" value="F:translation initiation factor activity"/>
    <property type="evidence" value="ECO:0007669"/>
    <property type="project" value="UniProtKB-KW"/>
</dbReference>
<evidence type="ECO:0000313" key="7">
    <source>
        <dbReference type="EMBL" id="RCH90081.1"/>
    </source>
</evidence>
<keyword evidence="2 6" id="KW-0805">Transcription regulation</keyword>
<evidence type="ECO:0000256" key="2">
    <source>
        <dbReference type="ARBA" id="ARBA00023015"/>
    </source>
</evidence>
<comment type="similarity">
    <text evidence="5 6">Belongs to the TAF10 family.</text>
</comment>
<comment type="subcellular location">
    <subcellularLocation>
        <location evidence="1 6">Nucleus</location>
    </subcellularLocation>
</comment>
<accession>A0A367JK54</accession>
<dbReference type="GO" id="GO:0016251">
    <property type="term" value="F:RNA polymerase II general transcription initiation factor activity"/>
    <property type="evidence" value="ECO:0007669"/>
    <property type="project" value="TreeGrafter"/>
</dbReference>
<gene>
    <name evidence="7" type="primary">TAF10</name>
    <name evidence="7" type="ORF">CU098_007838</name>
</gene>
<comment type="caution">
    <text evidence="7">The sequence shown here is derived from an EMBL/GenBank/DDBJ whole genome shotgun (WGS) entry which is preliminary data.</text>
</comment>
<evidence type="ECO:0000256" key="3">
    <source>
        <dbReference type="ARBA" id="ARBA00023163"/>
    </source>
</evidence>
<evidence type="ECO:0000256" key="5">
    <source>
        <dbReference type="ARBA" id="ARBA00025730"/>
    </source>
</evidence>
<dbReference type="InterPro" id="IPR003923">
    <property type="entry name" value="TAF10"/>
</dbReference>
<keyword evidence="7" id="KW-0396">Initiation factor</keyword>
<keyword evidence="7" id="KW-0648">Protein biosynthesis</keyword>
<evidence type="ECO:0000256" key="4">
    <source>
        <dbReference type="ARBA" id="ARBA00023242"/>
    </source>
</evidence>
<evidence type="ECO:0000313" key="8">
    <source>
        <dbReference type="Proteomes" id="UP000253551"/>
    </source>
</evidence>
<dbReference type="Pfam" id="PF03540">
    <property type="entry name" value="TAF10"/>
    <property type="match status" value="1"/>
</dbReference>
<dbReference type="PRINTS" id="PR01443">
    <property type="entry name" value="TFIID30KDSUB"/>
</dbReference>
<reference evidence="7 8" key="1">
    <citation type="journal article" date="2018" name="G3 (Bethesda)">
        <title>Phylogenetic and Phylogenomic Definition of Rhizopus Species.</title>
        <authorList>
            <person name="Gryganskyi A.P."/>
            <person name="Golan J."/>
            <person name="Dolatabadi S."/>
            <person name="Mondo S."/>
            <person name="Robb S."/>
            <person name="Idnurm A."/>
            <person name="Muszewska A."/>
            <person name="Steczkiewicz K."/>
            <person name="Masonjones S."/>
            <person name="Liao H.L."/>
            <person name="Gajdeczka M.T."/>
            <person name="Anike F."/>
            <person name="Vuek A."/>
            <person name="Anishchenko I.M."/>
            <person name="Voigt K."/>
            <person name="de Hoog G.S."/>
            <person name="Smith M.E."/>
            <person name="Heitman J."/>
            <person name="Vilgalys R."/>
            <person name="Stajich J.E."/>
        </authorList>
    </citation>
    <scope>NUCLEOTIDE SEQUENCE [LARGE SCALE GENOMIC DNA]</scope>
    <source>
        <strain evidence="7 8">LSU 92-RS-03</strain>
    </source>
</reference>
<dbReference type="GO" id="GO:0005669">
    <property type="term" value="C:transcription factor TFIID complex"/>
    <property type="evidence" value="ECO:0007669"/>
    <property type="project" value="TreeGrafter"/>
</dbReference>
<organism evidence="7 8">
    <name type="scientific">Rhizopus stolonifer</name>
    <name type="common">Rhizopus nigricans</name>
    <dbReference type="NCBI Taxonomy" id="4846"/>
    <lineage>
        <taxon>Eukaryota</taxon>
        <taxon>Fungi</taxon>
        <taxon>Fungi incertae sedis</taxon>
        <taxon>Mucoromycota</taxon>
        <taxon>Mucoromycotina</taxon>
        <taxon>Mucoromycetes</taxon>
        <taxon>Mucorales</taxon>
        <taxon>Mucorineae</taxon>
        <taxon>Rhizopodaceae</taxon>
        <taxon>Rhizopus</taxon>
    </lineage>
</organism>
<dbReference type="PANTHER" id="PTHR21242">
    <property type="entry name" value="TRANSCRIPTION INITIATION FACTOR TFIID SUBUNIT 10"/>
    <property type="match status" value="1"/>
</dbReference>
<keyword evidence="8" id="KW-1185">Reference proteome</keyword>
<dbReference type="CDD" id="cd07982">
    <property type="entry name" value="HFD_TAF10"/>
    <property type="match status" value="1"/>
</dbReference>
<dbReference type="PANTHER" id="PTHR21242:SF0">
    <property type="entry name" value="TRANSCRIPTION INITIATION FACTOR TFIID SUBUNIT 10"/>
    <property type="match status" value="1"/>
</dbReference>
<dbReference type="EMBL" id="PJQM01003219">
    <property type="protein sequence ID" value="RCH90081.1"/>
    <property type="molecule type" value="Genomic_DNA"/>
</dbReference>
<evidence type="ECO:0000256" key="6">
    <source>
        <dbReference type="PIRNR" id="PIRNR017246"/>
    </source>
</evidence>
<keyword evidence="4 6" id="KW-0539">Nucleus</keyword>
<dbReference type="GO" id="GO:1990841">
    <property type="term" value="F:promoter-specific chromatin binding"/>
    <property type="evidence" value="ECO:0007669"/>
    <property type="project" value="TreeGrafter"/>
</dbReference>
<dbReference type="OrthoDB" id="154356at2759"/>
<comment type="function">
    <text evidence="6">Functions as a component of both the DNA-binding general transcription initiation factor complex TFIID and the transcription coactivator SAGA complex. Binding of TFIID to a promoter (with or without TATA element) is the initial step in pre-initiation complex (PIC) formation. TFIID plays a key role in the regulation of gene expression by RNA polymerase II through different activities such as transcription activator interaction, core promoter recognition and selectivity, TFIIA and TFIIB interaction, chromatin modification (histone acetylation by TAF1), facilitation of DNA opening and initiation of transcription. SAGA acts as a general cofactor required for essentially all RNA polymerase II transcription. At the promoters, SAGA is required for transcription pre-initiation complex (PIC) recruitment. It influences RNA polymerase II transcriptional activity through different activities such as TBP interaction (via core/TAF module) and promoter selectivity, interaction with transcription activators (via Tra1/SPT module), and chromatin modification through histone acetylation (via HAT module) and deubiquitination (via DUB module). SAGA preferentially acetylates histones H3 (to form H3K9ac, H3K14ac, H3K18ac and H3K23ac) and H2B and deubiquitinates histone H2B. SAGA interacts with DNA via upstream activating sequences (UASs).</text>
</comment>
<dbReference type="GO" id="GO:0000124">
    <property type="term" value="C:SAGA complex"/>
    <property type="evidence" value="ECO:0007669"/>
    <property type="project" value="TreeGrafter"/>
</dbReference>
<protein>
    <recommendedName>
        <fullName evidence="6">Transcription initiation factor TFIID subunit 10</fullName>
    </recommendedName>
</protein>
<dbReference type="AlphaFoldDB" id="A0A367JK54"/>